<dbReference type="RefSeq" id="XP_060309677.1">
    <property type="nucleotide sequence ID" value="XM_060459846.1"/>
</dbReference>
<keyword evidence="3" id="KW-1185">Reference proteome</keyword>
<comment type="caution">
    <text evidence="2">The sequence shown here is derived from an EMBL/GenBank/DDBJ whole genome shotgun (WGS) entry which is preliminary data.</text>
</comment>
<dbReference type="EMBL" id="MOOE01000013">
    <property type="protein sequence ID" value="KAK1518874.1"/>
    <property type="molecule type" value="Genomic_DNA"/>
</dbReference>
<proteinExistence type="predicted"/>
<name>A0AAI9YPU2_9PEZI</name>
<evidence type="ECO:0000256" key="1">
    <source>
        <dbReference type="SAM" id="MobiDB-lite"/>
    </source>
</evidence>
<dbReference type="AlphaFoldDB" id="A0AAI9YPU2"/>
<feature type="region of interest" description="Disordered" evidence="1">
    <location>
        <begin position="55"/>
        <end position="74"/>
    </location>
</feature>
<evidence type="ECO:0000313" key="3">
    <source>
        <dbReference type="Proteomes" id="UP001240678"/>
    </source>
</evidence>
<dbReference type="Proteomes" id="UP001240678">
    <property type="component" value="Unassembled WGS sequence"/>
</dbReference>
<accession>A0AAI9YPU2</accession>
<evidence type="ECO:0000313" key="2">
    <source>
        <dbReference type="EMBL" id="KAK1518874.1"/>
    </source>
</evidence>
<gene>
    <name evidence="2" type="ORF">CCOS01_11694</name>
</gene>
<protein>
    <submittedName>
        <fullName evidence="2">Uncharacterized protein</fullName>
    </submittedName>
</protein>
<reference evidence="2 3" key="1">
    <citation type="submission" date="2016-10" db="EMBL/GenBank/DDBJ databases">
        <title>The genome sequence of Colletotrichum fioriniae PJ7.</title>
        <authorList>
            <person name="Baroncelli R."/>
        </authorList>
    </citation>
    <scope>NUCLEOTIDE SEQUENCE [LARGE SCALE GENOMIC DNA]</scope>
    <source>
        <strain evidence="2 3">IMI 309622</strain>
    </source>
</reference>
<organism evidence="2 3">
    <name type="scientific">Colletotrichum costaricense</name>
    <dbReference type="NCBI Taxonomy" id="1209916"/>
    <lineage>
        <taxon>Eukaryota</taxon>
        <taxon>Fungi</taxon>
        <taxon>Dikarya</taxon>
        <taxon>Ascomycota</taxon>
        <taxon>Pezizomycotina</taxon>
        <taxon>Sordariomycetes</taxon>
        <taxon>Hypocreomycetidae</taxon>
        <taxon>Glomerellales</taxon>
        <taxon>Glomerellaceae</taxon>
        <taxon>Colletotrichum</taxon>
        <taxon>Colletotrichum acutatum species complex</taxon>
    </lineage>
</organism>
<dbReference type="GeneID" id="85343393"/>
<feature type="non-terminal residue" evidence="2">
    <location>
        <position position="1"/>
    </location>
</feature>
<sequence length="74" mass="7446">LSLRTGTTTTAAAAAALVTNPCLAASCVSLRHSASWSCDVFSLRLAAPCLFVGSNGIDQPTGLDRNGPPSTQVG</sequence>